<sequence length="178" mass="19770">MKLCAILFLVCCFLQFVTGCHYAHCISKRGVLHRGICNRPSVAQKNNDGWTHEALAEELDNYGIVGALKTCVLNNLVGTTVNTPVNSLLVRREVQLTSIRDLVEQRLASVQCQGYEDVCRQVERCASEIFQPTPPPTVQPPIRGNNLPATFLSVDGAEDRINTGIVPLRSNLRRVQQK</sequence>
<keyword evidence="1" id="KW-0732">Signal</keyword>
<accession>F6TYP7</accession>
<proteinExistence type="predicted"/>
<dbReference type="OMA" id="RCASEIF"/>
<name>F6TYP7_CIOIN</name>
<feature type="signal peptide" evidence="1">
    <location>
        <begin position="1"/>
        <end position="19"/>
    </location>
</feature>
<accession>A0A1W2WIY4</accession>
<dbReference type="KEGG" id="cin:100181188"/>
<reference evidence="2" key="4">
    <citation type="submission" date="2025-09" db="UniProtKB">
        <authorList>
            <consortium name="Ensembl"/>
        </authorList>
    </citation>
    <scope>IDENTIFICATION</scope>
</reference>
<evidence type="ECO:0000313" key="3">
    <source>
        <dbReference type="Proteomes" id="UP000008144"/>
    </source>
</evidence>
<evidence type="ECO:0000256" key="1">
    <source>
        <dbReference type="SAM" id="SignalP"/>
    </source>
</evidence>
<dbReference type="InParanoid" id="F6TYP7"/>
<dbReference type="Ensembl" id="ENSCINT00000010026.2">
    <property type="protein sequence ID" value="ENSCINP00000010026.2"/>
    <property type="gene ID" value="ENSCING00000004853.2"/>
</dbReference>
<reference evidence="3" key="1">
    <citation type="journal article" date="2002" name="Science">
        <title>The draft genome of Ciona intestinalis: insights into chordate and vertebrate origins.</title>
        <authorList>
            <person name="Dehal P."/>
            <person name="Satou Y."/>
            <person name="Campbell R.K."/>
            <person name="Chapman J."/>
            <person name="Degnan B."/>
            <person name="De Tomaso A."/>
            <person name="Davidson B."/>
            <person name="Di Gregorio A."/>
            <person name="Gelpke M."/>
            <person name="Goodstein D.M."/>
            <person name="Harafuji N."/>
            <person name="Hastings K.E."/>
            <person name="Ho I."/>
            <person name="Hotta K."/>
            <person name="Huang W."/>
            <person name="Kawashima T."/>
            <person name="Lemaire P."/>
            <person name="Martinez D."/>
            <person name="Meinertzhagen I.A."/>
            <person name="Necula S."/>
            <person name="Nonaka M."/>
            <person name="Putnam N."/>
            <person name="Rash S."/>
            <person name="Saiga H."/>
            <person name="Satake M."/>
            <person name="Terry A."/>
            <person name="Yamada L."/>
            <person name="Wang H.G."/>
            <person name="Awazu S."/>
            <person name="Azumi K."/>
            <person name="Boore J."/>
            <person name="Branno M."/>
            <person name="Chin-Bow S."/>
            <person name="DeSantis R."/>
            <person name="Doyle S."/>
            <person name="Francino P."/>
            <person name="Keys D.N."/>
            <person name="Haga S."/>
            <person name="Hayashi H."/>
            <person name="Hino K."/>
            <person name="Imai K.S."/>
            <person name="Inaba K."/>
            <person name="Kano S."/>
            <person name="Kobayashi K."/>
            <person name="Kobayashi M."/>
            <person name="Lee B.I."/>
            <person name="Makabe K.W."/>
            <person name="Manohar C."/>
            <person name="Matassi G."/>
            <person name="Medina M."/>
            <person name="Mochizuki Y."/>
            <person name="Mount S."/>
            <person name="Morishita T."/>
            <person name="Miura S."/>
            <person name="Nakayama A."/>
            <person name="Nishizaka S."/>
            <person name="Nomoto H."/>
            <person name="Ohta F."/>
            <person name="Oishi K."/>
            <person name="Rigoutsos I."/>
            <person name="Sano M."/>
            <person name="Sasaki A."/>
            <person name="Sasakura Y."/>
            <person name="Shoguchi E."/>
            <person name="Shin-i T."/>
            <person name="Spagnuolo A."/>
            <person name="Stainier D."/>
            <person name="Suzuki M.M."/>
            <person name="Tassy O."/>
            <person name="Takatori N."/>
            <person name="Tokuoka M."/>
            <person name="Yagi K."/>
            <person name="Yoshizaki F."/>
            <person name="Wada S."/>
            <person name="Zhang C."/>
            <person name="Hyatt P.D."/>
            <person name="Larimer F."/>
            <person name="Detter C."/>
            <person name="Doggett N."/>
            <person name="Glavina T."/>
            <person name="Hawkins T."/>
            <person name="Richardson P."/>
            <person name="Lucas S."/>
            <person name="Kohara Y."/>
            <person name="Levine M."/>
            <person name="Satoh N."/>
            <person name="Rokhsar D.S."/>
        </authorList>
    </citation>
    <scope>NUCLEOTIDE SEQUENCE [LARGE SCALE GENOMIC DNA]</scope>
</reference>
<reference evidence="2" key="3">
    <citation type="submission" date="2025-08" db="UniProtKB">
        <authorList>
            <consortium name="Ensembl"/>
        </authorList>
    </citation>
    <scope>IDENTIFICATION</scope>
</reference>
<evidence type="ECO:0000313" key="2">
    <source>
        <dbReference type="Ensembl" id="ENSCINP00000010026.2"/>
    </source>
</evidence>
<organism evidence="2 3">
    <name type="scientific">Ciona intestinalis</name>
    <name type="common">Transparent sea squirt</name>
    <name type="synonym">Ascidia intestinalis</name>
    <dbReference type="NCBI Taxonomy" id="7719"/>
    <lineage>
        <taxon>Eukaryota</taxon>
        <taxon>Metazoa</taxon>
        <taxon>Chordata</taxon>
        <taxon>Tunicata</taxon>
        <taxon>Ascidiacea</taxon>
        <taxon>Phlebobranchia</taxon>
        <taxon>Cionidae</taxon>
        <taxon>Ciona</taxon>
    </lineage>
</organism>
<gene>
    <name evidence="2" type="primary">LOC100181188</name>
</gene>
<dbReference type="RefSeq" id="XP_002128460.1">
    <property type="nucleotide sequence ID" value="XM_002128424.5"/>
</dbReference>
<dbReference type="EMBL" id="EAAA01002579">
    <property type="status" value="NOT_ANNOTATED_CDS"/>
    <property type="molecule type" value="Genomic_DNA"/>
</dbReference>
<dbReference type="AlphaFoldDB" id="F6TYP7"/>
<reference evidence="2" key="2">
    <citation type="journal article" date="2008" name="Genome Biol.">
        <title>Improved genome assembly and evidence-based global gene model set for the chordate Ciona intestinalis: new insight into intron and operon populations.</title>
        <authorList>
            <person name="Satou Y."/>
            <person name="Mineta K."/>
            <person name="Ogasawara M."/>
            <person name="Sasakura Y."/>
            <person name="Shoguchi E."/>
            <person name="Ueno K."/>
            <person name="Yamada L."/>
            <person name="Matsumoto J."/>
            <person name="Wasserscheid J."/>
            <person name="Dewar K."/>
            <person name="Wiley G.B."/>
            <person name="Macmil S.L."/>
            <person name="Roe B.A."/>
            <person name="Zeller R.W."/>
            <person name="Hastings K.E."/>
            <person name="Lemaire P."/>
            <person name="Lindquist E."/>
            <person name="Endo T."/>
            <person name="Hotta K."/>
            <person name="Inaba K."/>
        </authorList>
    </citation>
    <scope>NUCLEOTIDE SEQUENCE [LARGE SCALE GENOMIC DNA]</scope>
    <source>
        <strain evidence="2">wild type</strain>
    </source>
</reference>
<dbReference type="GeneID" id="100181188"/>
<feature type="chain" id="PRO_5014090183" evidence="1">
    <location>
        <begin position="20"/>
        <end position="178"/>
    </location>
</feature>
<dbReference type="HOGENOM" id="CLU_1510079_0_0_1"/>
<dbReference type="PROSITE" id="PS51257">
    <property type="entry name" value="PROKAR_LIPOPROTEIN"/>
    <property type="match status" value="1"/>
</dbReference>
<dbReference type="Proteomes" id="UP000008144">
    <property type="component" value="Chromosome 8"/>
</dbReference>
<keyword evidence="3" id="KW-1185">Reference proteome</keyword>
<protein>
    <submittedName>
        <fullName evidence="2">Uncharacterized LOC100181188</fullName>
    </submittedName>
</protein>
<dbReference type="GeneTree" id="ENSGT00530000068599"/>